<dbReference type="Proteomes" id="UP000501926">
    <property type="component" value="Chromosome"/>
</dbReference>
<reference evidence="4" key="2">
    <citation type="submission" date="2006-01" db="EMBL/GenBank/DDBJ databases">
        <authorList>
            <person name="Genoscope"/>
        </authorList>
    </citation>
    <scope>NUCLEOTIDE SEQUENCE</scope>
</reference>
<dbReference type="KEGG" id="kst:KSMBR1_1804"/>
<dbReference type="GO" id="GO:0000160">
    <property type="term" value="P:phosphorelay signal transduction system"/>
    <property type="evidence" value="ECO:0007669"/>
    <property type="project" value="InterPro"/>
</dbReference>
<protein>
    <submittedName>
        <fullName evidence="5">Putative two-component response-regulator (Transcription regulator)</fullName>
    </submittedName>
    <submittedName>
        <fullName evidence="4">Similar to two-component response-regulator (Transcription regulator)</fullName>
    </submittedName>
</protein>
<keyword evidence="1" id="KW-0597">Phosphoprotein</keyword>
<evidence type="ECO:0000256" key="2">
    <source>
        <dbReference type="PROSITE-ProRule" id="PRU00169"/>
    </source>
</evidence>
<dbReference type="OrthoDB" id="9802066at2"/>
<dbReference type="SUPFAM" id="SSF52172">
    <property type="entry name" value="CheY-like"/>
    <property type="match status" value="1"/>
</dbReference>
<sequence>MKQKTILIVDDEKNILATLKRILEEEKEGYRVFFADSGIKGLEILKCENIHLIITNYRMPGMDGLQVLKRATMLSPDAVKFMLTGYADLDVVMKAKNEGGVYRFFTKPWSNNEILGAVKQAFCNFDTCNNLEFGTDNNLAFGTE</sequence>
<evidence type="ECO:0000313" key="7">
    <source>
        <dbReference type="Proteomes" id="UP000221734"/>
    </source>
</evidence>
<evidence type="ECO:0000313" key="5">
    <source>
        <dbReference type="EMBL" id="QII09808.1"/>
    </source>
</evidence>
<evidence type="ECO:0000313" key="4">
    <source>
        <dbReference type="EMBL" id="CAJ72810.1"/>
    </source>
</evidence>
<reference evidence="5 8" key="5">
    <citation type="submission" date="2020-02" db="EMBL/GenBank/DDBJ databases">
        <title>Newly sequenced genome of strain CSTR1 showed variability in Candidatus Kuenenia stuttgartiensis genomes.</title>
        <authorList>
            <person name="Ding C."/>
            <person name="Adrian L."/>
        </authorList>
    </citation>
    <scope>NUCLEOTIDE SEQUENCE [LARGE SCALE GENOMIC DNA]</scope>
    <source>
        <strain evidence="5 8">CSTR1</strain>
    </source>
</reference>
<reference evidence="7" key="3">
    <citation type="submission" date="2017-10" db="EMBL/GenBank/DDBJ databases">
        <authorList>
            <person name="Frank J."/>
        </authorList>
    </citation>
    <scope>NUCLEOTIDE SEQUENCE [LARGE SCALE GENOMIC DNA]</scope>
</reference>
<reference evidence="4" key="1">
    <citation type="journal article" date="2006" name="Nature">
        <title>Deciphering the evolution and metabolism of an anammox bacterium from a community genome.</title>
        <authorList>
            <person name="Strous M."/>
            <person name="Pelletier E."/>
            <person name="Mangenot S."/>
            <person name="Rattei T."/>
            <person name="Lehner A."/>
            <person name="Taylor M.W."/>
            <person name="Horn M."/>
            <person name="Daims H."/>
            <person name="Bartol-Mavel D."/>
            <person name="Wincker P."/>
            <person name="Barbe V."/>
            <person name="Fonknechten N."/>
            <person name="Vallenet D."/>
            <person name="Segurens B."/>
            <person name="Schenowitz-Truong C."/>
            <person name="Medigue C."/>
            <person name="Collingro A."/>
            <person name="Snel B."/>
            <person name="Dutilh B.E."/>
            <person name="OpDenCamp H.J.M."/>
            <person name="vanDerDrift C."/>
            <person name="Cirpus I."/>
            <person name="vanDePas-Schoonen K.T."/>
            <person name="Harhangi H.R."/>
            <person name="vanNiftrik L."/>
            <person name="Schmid M."/>
            <person name="Keltjens J."/>
            <person name="vanDeVossenberg J."/>
            <person name="Kartal B."/>
            <person name="Meier H."/>
            <person name="Frishman D."/>
            <person name="Huynen M.A."/>
            <person name="Mewes H."/>
            <person name="Weissenbach J."/>
            <person name="Jetten M.S.M."/>
            <person name="Wagner M."/>
            <person name="LePaslier D."/>
        </authorList>
    </citation>
    <scope>NUCLEOTIDE SEQUENCE</scope>
</reference>
<dbReference type="AlphaFoldDB" id="Q1Q0E5"/>
<dbReference type="CDD" id="cd17569">
    <property type="entry name" value="REC_HupR-like"/>
    <property type="match status" value="1"/>
</dbReference>
<reference evidence="6" key="4">
    <citation type="submission" date="2017-10" db="EMBL/GenBank/DDBJ databases">
        <authorList>
            <person name="Banno H."/>
            <person name="Chua N.-H."/>
        </authorList>
    </citation>
    <scope>NUCLEOTIDE SEQUENCE [LARGE SCALE GENOMIC DNA]</scope>
    <source>
        <strain evidence="6">Kuenenia_mbr1_ru-nijmegen</strain>
    </source>
</reference>
<dbReference type="EMBL" id="LT934425">
    <property type="protein sequence ID" value="SOH04303.1"/>
    <property type="molecule type" value="Genomic_DNA"/>
</dbReference>
<accession>Q1Q0E5</accession>
<proteinExistence type="predicted"/>
<dbReference type="Proteomes" id="UP000221734">
    <property type="component" value="Chromosome Kuenenia_stuttgartiensis_MBR1"/>
</dbReference>
<name>Q1Q0E5_KUEST</name>
<evidence type="ECO:0000256" key="1">
    <source>
        <dbReference type="ARBA" id="ARBA00022553"/>
    </source>
</evidence>
<dbReference type="PANTHER" id="PTHR44591:SF19">
    <property type="entry name" value="TWO-COMPONENT RESPONSE REGULATOR-RELATED"/>
    <property type="match status" value="1"/>
</dbReference>
<dbReference type="RefSeq" id="WP_099325021.1">
    <property type="nucleotide sequence ID" value="NZ_CP049055.1"/>
</dbReference>
<gene>
    <name evidence="5" type="ORF">KsCSTR_04290</name>
    <name evidence="6" type="ORF">KSMBR1_1804</name>
    <name evidence="4" type="ORF">kustd2065</name>
</gene>
<dbReference type="InterPro" id="IPR050595">
    <property type="entry name" value="Bact_response_regulator"/>
</dbReference>
<evidence type="ECO:0000259" key="3">
    <source>
        <dbReference type="PROSITE" id="PS50110"/>
    </source>
</evidence>
<evidence type="ECO:0000313" key="8">
    <source>
        <dbReference type="Proteomes" id="UP000501926"/>
    </source>
</evidence>
<dbReference type="Pfam" id="PF00072">
    <property type="entry name" value="Response_reg"/>
    <property type="match status" value="1"/>
</dbReference>
<dbReference type="EMBL" id="CT573072">
    <property type="protein sequence ID" value="CAJ72810.1"/>
    <property type="molecule type" value="Genomic_DNA"/>
</dbReference>
<feature type="domain" description="Response regulatory" evidence="3">
    <location>
        <begin position="5"/>
        <end position="122"/>
    </location>
</feature>
<dbReference type="PROSITE" id="PS50110">
    <property type="entry name" value="RESPONSE_REGULATORY"/>
    <property type="match status" value="1"/>
</dbReference>
<dbReference type="EMBL" id="CP049055">
    <property type="protein sequence ID" value="QII09808.1"/>
    <property type="molecule type" value="Genomic_DNA"/>
</dbReference>
<dbReference type="InterPro" id="IPR001789">
    <property type="entry name" value="Sig_transdc_resp-reg_receiver"/>
</dbReference>
<keyword evidence="7" id="KW-1185">Reference proteome</keyword>
<comment type="caution">
    <text evidence="2">Lacks conserved residue(s) required for the propagation of feature annotation.</text>
</comment>
<dbReference type="PANTHER" id="PTHR44591">
    <property type="entry name" value="STRESS RESPONSE REGULATOR PROTEIN 1"/>
    <property type="match status" value="1"/>
</dbReference>
<evidence type="ECO:0000313" key="6">
    <source>
        <dbReference type="EMBL" id="SOH04303.1"/>
    </source>
</evidence>
<dbReference type="SMART" id="SM00448">
    <property type="entry name" value="REC"/>
    <property type="match status" value="1"/>
</dbReference>
<dbReference type="InterPro" id="IPR011006">
    <property type="entry name" value="CheY-like_superfamily"/>
</dbReference>
<dbReference type="Gene3D" id="3.40.50.2300">
    <property type="match status" value="1"/>
</dbReference>
<organism evidence="4">
    <name type="scientific">Kuenenia stuttgartiensis</name>
    <dbReference type="NCBI Taxonomy" id="174633"/>
    <lineage>
        <taxon>Bacteria</taxon>
        <taxon>Pseudomonadati</taxon>
        <taxon>Planctomycetota</taxon>
        <taxon>Candidatus Brocadiia</taxon>
        <taxon>Candidatus Brocadiales</taxon>
        <taxon>Candidatus Brocadiaceae</taxon>
        <taxon>Candidatus Kuenenia</taxon>
    </lineage>
</organism>